<dbReference type="PROSITE" id="PS52015">
    <property type="entry name" value="TONB_CTD"/>
    <property type="match status" value="1"/>
</dbReference>
<organism evidence="12 13">
    <name type="scientific">Pontibacter silvestris</name>
    <dbReference type="NCBI Taxonomy" id="2305183"/>
    <lineage>
        <taxon>Bacteria</taxon>
        <taxon>Pseudomonadati</taxon>
        <taxon>Bacteroidota</taxon>
        <taxon>Cytophagia</taxon>
        <taxon>Cytophagales</taxon>
        <taxon>Hymenobacteraceae</taxon>
        <taxon>Pontibacter</taxon>
    </lineage>
</organism>
<comment type="subcellular location">
    <subcellularLocation>
        <location evidence="1">Cell inner membrane</location>
        <topology evidence="1">Single-pass membrane protein</topology>
        <orientation evidence="1">Periplasmic side</orientation>
    </subcellularLocation>
</comment>
<feature type="chain" id="PRO_5045654945" evidence="10">
    <location>
        <begin position="22"/>
        <end position="136"/>
    </location>
</feature>
<keyword evidence="13" id="KW-1185">Reference proteome</keyword>
<dbReference type="EMBL" id="JBHUHV010000039">
    <property type="protein sequence ID" value="MFD2067887.1"/>
    <property type="molecule type" value="Genomic_DNA"/>
</dbReference>
<dbReference type="NCBIfam" id="TIGR01352">
    <property type="entry name" value="tonB_Cterm"/>
    <property type="match status" value="1"/>
</dbReference>
<accession>A0ABW4X150</accession>
<dbReference type="InterPro" id="IPR006260">
    <property type="entry name" value="TonB/TolA_C"/>
</dbReference>
<evidence type="ECO:0000256" key="1">
    <source>
        <dbReference type="ARBA" id="ARBA00004383"/>
    </source>
</evidence>
<dbReference type="InterPro" id="IPR051045">
    <property type="entry name" value="TonB-dependent_transducer"/>
</dbReference>
<keyword evidence="8" id="KW-1133">Transmembrane helix</keyword>
<evidence type="ECO:0000256" key="4">
    <source>
        <dbReference type="ARBA" id="ARBA00022475"/>
    </source>
</evidence>
<keyword evidence="10" id="KW-0732">Signal</keyword>
<dbReference type="PANTHER" id="PTHR33446:SF2">
    <property type="entry name" value="PROTEIN TONB"/>
    <property type="match status" value="1"/>
</dbReference>
<feature type="domain" description="TonB C-terminal" evidence="11">
    <location>
        <begin position="53"/>
        <end position="136"/>
    </location>
</feature>
<dbReference type="SUPFAM" id="SSF74653">
    <property type="entry name" value="TolA/TonB C-terminal domain"/>
    <property type="match status" value="1"/>
</dbReference>
<reference evidence="13" key="1">
    <citation type="journal article" date="2019" name="Int. J. Syst. Evol. Microbiol.">
        <title>The Global Catalogue of Microorganisms (GCM) 10K type strain sequencing project: providing services to taxonomists for standard genome sequencing and annotation.</title>
        <authorList>
            <consortium name="The Broad Institute Genomics Platform"/>
            <consortium name="The Broad Institute Genome Sequencing Center for Infectious Disease"/>
            <person name="Wu L."/>
            <person name="Ma J."/>
        </authorList>
    </citation>
    <scope>NUCLEOTIDE SEQUENCE [LARGE SCALE GENOMIC DNA]</scope>
    <source>
        <strain evidence="13">JCM 16545</strain>
    </source>
</reference>
<dbReference type="Proteomes" id="UP001597369">
    <property type="component" value="Unassembled WGS sequence"/>
</dbReference>
<evidence type="ECO:0000256" key="10">
    <source>
        <dbReference type="SAM" id="SignalP"/>
    </source>
</evidence>
<feature type="signal peptide" evidence="10">
    <location>
        <begin position="1"/>
        <end position="21"/>
    </location>
</feature>
<evidence type="ECO:0000313" key="13">
    <source>
        <dbReference type="Proteomes" id="UP001597369"/>
    </source>
</evidence>
<protein>
    <submittedName>
        <fullName evidence="12">Energy transducer TonB</fullName>
    </submittedName>
</protein>
<evidence type="ECO:0000256" key="9">
    <source>
        <dbReference type="ARBA" id="ARBA00023136"/>
    </source>
</evidence>
<keyword evidence="5" id="KW-0997">Cell inner membrane</keyword>
<dbReference type="Pfam" id="PF03544">
    <property type="entry name" value="TonB_C"/>
    <property type="match status" value="1"/>
</dbReference>
<keyword evidence="6" id="KW-0812">Transmembrane</keyword>
<evidence type="ECO:0000256" key="2">
    <source>
        <dbReference type="ARBA" id="ARBA00006555"/>
    </source>
</evidence>
<name>A0ABW4X150_9BACT</name>
<evidence type="ECO:0000256" key="3">
    <source>
        <dbReference type="ARBA" id="ARBA00022448"/>
    </source>
</evidence>
<evidence type="ECO:0000256" key="5">
    <source>
        <dbReference type="ARBA" id="ARBA00022519"/>
    </source>
</evidence>
<dbReference type="InterPro" id="IPR037682">
    <property type="entry name" value="TonB_C"/>
</dbReference>
<dbReference type="RefSeq" id="WP_229958563.1">
    <property type="nucleotide sequence ID" value="NZ_JAJJWI010000003.1"/>
</dbReference>
<evidence type="ECO:0000259" key="11">
    <source>
        <dbReference type="PROSITE" id="PS52015"/>
    </source>
</evidence>
<sequence>MKSKISFLFLLFALSTLTVSAQSAETAQQQQEEQEDKYWMPEKTIPVAEHYEGGQEALYKAIYKELNYPPMAKRNRIQGESIISFTLNEDGSTSGLKVLRNPGAGTGEEALRVVNLLKFKAPGYSTVVSLPIMFKL</sequence>
<dbReference type="Gene3D" id="3.30.1150.10">
    <property type="match status" value="1"/>
</dbReference>
<gene>
    <name evidence="12" type="ORF">ACFSKU_13415</name>
</gene>
<evidence type="ECO:0000313" key="12">
    <source>
        <dbReference type="EMBL" id="MFD2067887.1"/>
    </source>
</evidence>
<evidence type="ECO:0000256" key="8">
    <source>
        <dbReference type="ARBA" id="ARBA00022989"/>
    </source>
</evidence>
<keyword evidence="4" id="KW-1003">Cell membrane</keyword>
<keyword evidence="3" id="KW-0813">Transport</keyword>
<comment type="similarity">
    <text evidence="2">Belongs to the TonB family.</text>
</comment>
<keyword evidence="9" id="KW-0472">Membrane</keyword>
<keyword evidence="7" id="KW-0653">Protein transport</keyword>
<comment type="caution">
    <text evidence="12">The sequence shown here is derived from an EMBL/GenBank/DDBJ whole genome shotgun (WGS) entry which is preliminary data.</text>
</comment>
<dbReference type="PANTHER" id="PTHR33446">
    <property type="entry name" value="PROTEIN TONB-RELATED"/>
    <property type="match status" value="1"/>
</dbReference>
<proteinExistence type="inferred from homology"/>
<evidence type="ECO:0000256" key="6">
    <source>
        <dbReference type="ARBA" id="ARBA00022692"/>
    </source>
</evidence>
<evidence type="ECO:0000256" key="7">
    <source>
        <dbReference type="ARBA" id="ARBA00022927"/>
    </source>
</evidence>